<organism evidence="2 3">
    <name type="scientific">Drechmeria coniospora</name>
    <name type="common">Nematophagous fungus</name>
    <name type="synonym">Meria coniospora</name>
    <dbReference type="NCBI Taxonomy" id="98403"/>
    <lineage>
        <taxon>Eukaryota</taxon>
        <taxon>Fungi</taxon>
        <taxon>Dikarya</taxon>
        <taxon>Ascomycota</taxon>
        <taxon>Pezizomycotina</taxon>
        <taxon>Sordariomycetes</taxon>
        <taxon>Hypocreomycetidae</taxon>
        <taxon>Hypocreales</taxon>
        <taxon>Ophiocordycipitaceae</taxon>
        <taxon>Drechmeria</taxon>
    </lineage>
</organism>
<dbReference type="CDD" id="cd05120">
    <property type="entry name" value="APH_ChoK_like"/>
    <property type="match status" value="1"/>
</dbReference>
<accession>A0A151GUS4</accession>
<dbReference type="PANTHER" id="PTHR21310">
    <property type="entry name" value="AMINOGLYCOSIDE PHOSPHOTRANSFERASE-RELATED-RELATED"/>
    <property type="match status" value="1"/>
</dbReference>
<dbReference type="Gene3D" id="3.90.1200.10">
    <property type="match status" value="1"/>
</dbReference>
<dbReference type="RefSeq" id="XP_040660211.1">
    <property type="nucleotide sequence ID" value="XM_040799328.1"/>
</dbReference>
<dbReference type="Proteomes" id="UP000076580">
    <property type="component" value="Chromosome 01"/>
</dbReference>
<evidence type="ECO:0000313" key="3">
    <source>
        <dbReference type="Proteomes" id="UP000076580"/>
    </source>
</evidence>
<dbReference type="Pfam" id="PF01636">
    <property type="entry name" value="APH"/>
    <property type="match status" value="1"/>
</dbReference>
<dbReference type="GeneID" id="63714640"/>
<protein>
    <recommendedName>
        <fullName evidence="1">Aminoglycoside phosphotransferase domain-containing protein</fullName>
    </recommendedName>
</protein>
<dbReference type="SUPFAM" id="SSF56112">
    <property type="entry name" value="Protein kinase-like (PK-like)"/>
    <property type="match status" value="1"/>
</dbReference>
<dbReference type="OrthoDB" id="8300194at2759"/>
<dbReference type="PANTHER" id="PTHR21310:SF15">
    <property type="entry name" value="AMINOGLYCOSIDE PHOSPHOTRANSFERASE DOMAIN-CONTAINING PROTEIN"/>
    <property type="match status" value="1"/>
</dbReference>
<dbReference type="STRING" id="98403.A0A151GUS4"/>
<dbReference type="InterPro" id="IPR051678">
    <property type="entry name" value="AGP_Transferase"/>
</dbReference>
<keyword evidence="3" id="KW-1185">Reference proteome</keyword>
<dbReference type="InterPro" id="IPR011009">
    <property type="entry name" value="Kinase-like_dom_sf"/>
</dbReference>
<dbReference type="InterPro" id="IPR002575">
    <property type="entry name" value="Aminoglycoside_PTrfase"/>
</dbReference>
<gene>
    <name evidence="2" type="ORF">DCS_01997</name>
</gene>
<dbReference type="EMBL" id="LAYC01000001">
    <property type="protein sequence ID" value="KYK60859.1"/>
    <property type="molecule type" value="Genomic_DNA"/>
</dbReference>
<name>A0A151GUS4_DRECN</name>
<comment type="caution">
    <text evidence="2">The sequence shown here is derived from an EMBL/GenBank/DDBJ whole genome shotgun (WGS) entry which is preliminary data.</text>
</comment>
<proteinExistence type="predicted"/>
<feature type="domain" description="Aminoglycoside phosphotransferase" evidence="1">
    <location>
        <begin position="27"/>
        <end position="242"/>
    </location>
</feature>
<dbReference type="AlphaFoldDB" id="A0A151GUS4"/>
<reference evidence="2 3" key="1">
    <citation type="journal article" date="2016" name="Sci. Rep.">
        <title>Insights into Adaptations to a Near-Obligate Nematode Endoparasitic Lifestyle from the Finished Genome of Drechmeria coniospora.</title>
        <authorList>
            <person name="Zhang L."/>
            <person name="Zhou Z."/>
            <person name="Guo Q."/>
            <person name="Fokkens L."/>
            <person name="Miskei M."/>
            <person name="Pocsi I."/>
            <person name="Zhang W."/>
            <person name="Chen M."/>
            <person name="Wang L."/>
            <person name="Sun Y."/>
            <person name="Donzelli B.G."/>
            <person name="Gibson D.M."/>
            <person name="Nelson D.R."/>
            <person name="Luo J.G."/>
            <person name="Rep M."/>
            <person name="Liu H."/>
            <person name="Yang S."/>
            <person name="Wang J."/>
            <person name="Krasnoff S.B."/>
            <person name="Xu Y."/>
            <person name="Molnar I."/>
            <person name="Lin M."/>
        </authorList>
    </citation>
    <scope>NUCLEOTIDE SEQUENCE [LARGE SCALE GENOMIC DNA]</scope>
    <source>
        <strain evidence="2 3">ARSEF 6962</strain>
    </source>
</reference>
<sequence length="280" mass="31910">MISISIGKVLPVPVWQWIGKKFFRPLGPTVLRVSRHRVIKGPCKQPELEAMLYVAEHTSIPVPKILATFTRHGGLFIEMEYVQGCDLAVAWAGSLLAEDERTTIVAEVKEVVDELRNLAPPEDGIVSSARQNGILDCRIGPRLVGPFSNDDFHSLLRGGVPLECCGPIFGEEVAQIHRRQYRTCFTHADLIPRNIIVRHGHVVAVIDWAFAGWYPEYWEFIKAHYDWFPRPNWYAKLYAAIQCYDAELRAERILWHKYDEPGVPREYLARHAEPASNSAE</sequence>
<evidence type="ECO:0000259" key="1">
    <source>
        <dbReference type="Pfam" id="PF01636"/>
    </source>
</evidence>
<evidence type="ECO:0000313" key="2">
    <source>
        <dbReference type="EMBL" id="KYK60859.1"/>
    </source>
</evidence>
<dbReference type="InParanoid" id="A0A151GUS4"/>